<evidence type="ECO:0000256" key="8">
    <source>
        <dbReference type="SAM" id="Phobius"/>
    </source>
</evidence>
<evidence type="ECO:0000313" key="11">
    <source>
        <dbReference type="Proteomes" id="UP000054342"/>
    </source>
</evidence>
<keyword evidence="8" id="KW-1133">Transmembrane helix</keyword>
<feature type="compositionally biased region" description="Basic and acidic residues" evidence="7">
    <location>
        <begin position="143"/>
        <end position="159"/>
    </location>
</feature>
<keyword evidence="8" id="KW-0812">Transmembrane</keyword>
<dbReference type="PANTHER" id="PTHR31845">
    <property type="entry name" value="FINGER DOMAIN PROTEIN, PUTATIVE-RELATED"/>
    <property type="match status" value="1"/>
</dbReference>
<keyword evidence="8" id="KW-0472">Membrane</keyword>
<keyword evidence="5" id="KW-0804">Transcription</keyword>
<protein>
    <recommendedName>
        <fullName evidence="9">Zn(2)-C6 fungal-type domain-containing protein</fullName>
    </recommendedName>
</protein>
<dbReference type="SMART" id="SM00906">
    <property type="entry name" value="Fungal_trans"/>
    <property type="match status" value="1"/>
</dbReference>
<evidence type="ECO:0000256" key="4">
    <source>
        <dbReference type="ARBA" id="ARBA00023125"/>
    </source>
</evidence>
<organism evidence="10 11">
    <name type="scientific">Exophiala xenobiotica</name>
    <dbReference type="NCBI Taxonomy" id="348802"/>
    <lineage>
        <taxon>Eukaryota</taxon>
        <taxon>Fungi</taxon>
        <taxon>Dikarya</taxon>
        <taxon>Ascomycota</taxon>
        <taxon>Pezizomycotina</taxon>
        <taxon>Eurotiomycetes</taxon>
        <taxon>Chaetothyriomycetidae</taxon>
        <taxon>Chaetothyriales</taxon>
        <taxon>Herpotrichiellaceae</taxon>
        <taxon>Exophiala</taxon>
    </lineage>
</organism>
<evidence type="ECO:0000256" key="5">
    <source>
        <dbReference type="ARBA" id="ARBA00023163"/>
    </source>
</evidence>
<evidence type="ECO:0000256" key="1">
    <source>
        <dbReference type="ARBA" id="ARBA00004123"/>
    </source>
</evidence>
<evidence type="ECO:0000259" key="9">
    <source>
        <dbReference type="PROSITE" id="PS50048"/>
    </source>
</evidence>
<dbReference type="GO" id="GO:0000976">
    <property type="term" value="F:transcription cis-regulatory region binding"/>
    <property type="evidence" value="ECO:0007669"/>
    <property type="project" value="TreeGrafter"/>
</dbReference>
<dbReference type="CDD" id="cd00067">
    <property type="entry name" value="GAL4"/>
    <property type="match status" value="1"/>
</dbReference>
<dbReference type="SUPFAM" id="SSF57701">
    <property type="entry name" value="Zn2/Cys6 DNA-binding domain"/>
    <property type="match status" value="1"/>
</dbReference>
<feature type="compositionally biased region" description="Low complexity" evidence="7">
    <location>
        <begin position="129"/>
        <end position="140"/>
    </location>
</feature>
<proteinExistence type="predicted"/>
<dbReference type="OrthoDB" id="4060227at2759"/>
<dbReference type="SMART" id="SM00066">
    <property type="entry name" value="GAL4"/>
    <property type="match status" value="1"/>
</dbReference>
<gene>
    <name evidence="10" type="ORF">PV05_07074</name>
</gene>
<dbReference type="InterPro" id="IPR001138">
    <property type="entry name" value="Zn2Cys6_DnaBD"/>
</dbReference>
<dbReference type="Pfam" id="PF00172">
    <property type="entry name" value="Zn_clus"/>
    <property type="match status" value="1"/>
</dbReference>
<keyword evidence="4" id="KW-0238">DNA-binding</keyword>
<feature type="region of interest" description="Disordered" evidence="7">
    <location>
        <begin position="127"/>
        <end position="162"/>
    </location>
</feature>
<dbReference type="GO" id="GO:0005634">
    <property type="term" value="C:nucleus"/>
    <property type="evidence" value="ECO:0007669"/>
    <property type="project" value="UniProtKB-SubCell"/>
</dbReference>
<name>A0A0D2F495_9EURO</name>
<reference evidence="10 11" key="1">
    <citation type="submission" date="2015-01" db="EMBL/GenBank/DDBJ databases">
        <title>The Genome Sequence of Exophiala xenobiotica CBS118157.</title>
        <authorList>
            <consortium name="The Broad Institute Genomics Platform"/>
            <person name="Cuomo C."/>
            <person name="de Hoog S."/>
            <person name="Gorbushina A."/>
            <person name="Stielow B."/>
            <person name="Teixiera M."/>
            <person name="Abouelleil A."/>
            <person name="Chapman S.B."/>
            <person name="Priest M."/>
            <person name="Young S.K."/>
            <person name="Wortman J."/>
            <person name="Nusbaum C."/>
            <person name="Birren B."/>
        </authorList>
    </citation>
    <scope>NUCLEOTIDE SEQUENCE [LARGE SCALE GENOMIC DNA]</scope>
    <source>
        <strain evidence="10 11">CBS 118157</strain>
    </source>
</reference>
<dbReference type="InterPro" id="IPR051089">
    <property type="entry name" value="prtT"/>
</dbReference>
<keyword evidence="6" id="KW-0539">Nucleus</keyword>
<dbReference type="GO" id="GO:0006351">
    <property type="term" value="P:DNA-templated transcription"/>
    <property type="evidence" value="ECO:0007669"/>
    <property type="project" value="InterPro"/>
</dbReference>
<dbReference type="Proteomes" id="UP000054342">
    <property type="component" value="Unassembled WGS sequence"/>
</dbReference>
<dbReference type="EMBL" id="KN847320">
    <property type="protein sequence ID" value="KIW54734.1"/>
    <property type="molecule type" value="Genomic_DNA"/>
</dbReference>
<dbReference type="GO" id="GO:0000981">
    <property type="term" value="F:DNA-binding transcription factor activity, RNA polymerase II-specific"/>
    <property type="evidence" value="ECO:0007669"/>
    <property type="project" value="InterPro"/>
</dbReference>
<feature type="region of interest" description="Disordered" evidence="7">
    <location>
        <begin position="1"/>
        <end position="52"/>
    </location>
</feature>
<feature type="compositionally biased region" description="Polar residues" evidence="7">
    <location>
        <begin position="17"/>
        <end position="35"/>
    </location>
</feature>
<dbReference type="Pfam" id="PF04082">
    <property type="entry name" value="Fungal_trans"/>
    <property type="match status" value="1"/>
</dbReference>
<dbReference type="PROSITE" id="PS00463">
    <property type="entry name" value="ZN2_CY6_FUNGAL_1"/>
    <property type="match status" value="1"/>
</dbReference>
<evidence type="ECO:0000256" key="7">
    <source>
        <dbReference type="SAM" id="MobiDB-lite"/>
    </source>
</evidence>
<accession>A0A0D2F495</accession>
<evidence type="ECO:0000256" key="3">
    <source>
        <dbReference type="ARBA" id="ARBA00023015"/>
    </source>
</evidence>
<keyword evidence="11" id="KW-1185">Reference proteome</keyword>
<keyword evidence="2" id="KW-0479">Metal-binding</keyword>
<sequence>MQQSNNASPYYQDVEANGQQPQDTNGPSPVLSSKSTGEKPSSDTPRQVTRKGRACMTCRKLKVKCGGPESGDGFGCQRCQRLGLECKMVKRLRVSMADEGQTDPSIARLDRSVRAILAKLDMPSLDSFGPGSIPPGTSGTAKTTRENSRENSPHPDSKNDIASAPMEGLYEATHLSALRSRTGGPPTERRLRKNIESDLIAQGVIAVDEAERMLSLFKTSLSRYLFNAAISPERTLHSIRSSSSLLFTSIMAVSSLHIPGMEDIYNRSHRQLRELIASSMFDRSHTLEDIRALCIAAFWLPDLSWKLSGHCVRMATELNLHQAFFKAFHSPSAPEDNREATLERARLWYLLYVLDHHFSIAYGRPPVTTEMQAIRETDLFLQTKECTMSDRRVISQVALFRILSRAYDAFGLEAGRALGDDDETLIIHARFLDDLGRYREHFRALLPMDEYVGGYSVLGLDLHYHFCSMLLNSLALRGRSMNSIGSLPHRLRPLAFHAIESAHQILEIVLGEPDLRRALVGMPLFLHAMIAFAVVFLIKMSSIWDVIGVSTDAHMRTKPLIEGIIATMRECKAGGNHILYKMATGFQRLLQRNGNASASAAATGAKPEPTNNDRSSFAAQRLAGQEFPDSLAALAAVANGHAHRSGSGSGSLDFVTSAQQQHINGHASAFDASFGGLSSQVGTTRSDWQLDDDMLWNMVGTEYDLLANAPDTDMNFYAF</sequence>
<dbReference type="InterPro" id="IPR036864">
    <property type="entry name" value="Zn2-C6_fun-type_DNA-bd_sf"/>
</dbReference>
<evidence type="ECO:0000256" key="2">
    <source>
        <dbReference type="ARBA" id="ARBA00022723"/>
    </source>
</evidence>
<dbReference type="AlphaFoldDB" id="A0A0D2F495"/>
<feature type="domain" description="Zn(2)-C6 fungal-type" evidence="9">
    <location>
        <begin position="54"/>
        <end position="88"/>
    </location>
</feature>
<feature type="transmembrane region" description="Helical" evidence="8">
    <location>
        <begin position="518"/>
        <end position="538"/>
    </location>
</feature>
<dbReference type="PROSITE" id="PS50048">
    <property type="entry name" value="ZN2_CY6_FUNGAL_2"/>
    <property type="match status" value="1"/>
</dbReference>
<keyword evidence="3" id="KW-0805">Transcription regulation</keyword>
<dbReference type="Gene3D" id="4.10.240.10">
    <property type="entry name" value="Zn(2)-C6 fungal-type DNA-binding domain"/>
    <property type="match status" value="1"/>
</dbReference>
<comment type="subcellular location">
    <subcellularLocation>
        <location evidence="1">Nucleus</location>
    </subcellularLocation>
</comment>
<dbReference type="CDD" id="cd12148">
    <property type="entry name" value="fungal_TF_MHR"/>
    <property type="match status" value="1"/>
</dbReference>
<evidence type="ECO:0000256" key="6">
    <source>
        <dbReference type="ARBA" id="ARBA00023242"/>
    </source>
</evidence>
<dbReference type="GeneID" id="25328982"/>
<dbReference type="RefSeq" id="XP_013315318.1">
    <property type="nucleotide sequence ID" value="XM_013459864.1"/>
</dbReference>
<dbReference type="PANTHER" id="PTHR31845:SF17">
    <property type="entry name" value="ZN(II)2CYS6 TRANSCRIPTION FACTOR (EUROFUNG)"/>
    <property type="match status" value="1"/>
</dbReference>
<dbReference type="HOGENOM" id="CLU_011003_0_0_1"/>
<evidence type="ECO:0000313" key="10">
    <source>
        <dbReference type="EMBL" id="KIW54734.1"/>
    </source>
</evidence>
<dbReference type="GO" id="GO:0008270">
    <property type="term" value="F:zinc ion binding"/>
    <property type="evidence" value="ECO:0007669"/>
    <property type="project" value="InterPro"/>
</dbReference>
<dbReference type="InterPro" id="IPR007219">
    <property type="entry name" value="XnlR_reg_dom"/>
</dbReference>